<dbReference type="Proteomes" id="UP001550739">
    <property type="component" value="Unassembled WGS sequence"/>
</dbReference>
<dbReference type="RefSeq" id="WP_361709263.1">
    <property type="nucleotide sequence ID" value="NZ_JBEZVE010000035.1"/>
</dbReference>
<dbReference type="EMBL" id="JBEZVE010000035">
    <property type="protein sequence ID" value="MEU3787035.1"/>
    <property type="molecule type" value="Genomic_DNA"/>
</dbReference>
<organism evidence="1 2">
    <name type="scientific">Streptomyces sp. 900129855</name>
    <dbReference type="NCBI Taxonomy" id="3155129"/>
    <lineage>
        <taxon>Bacteria</taxon>
        <taxon>Bacillati</taxon>
        <taxon>Actinomycetota</taxon>
        <taxon>Actinomycetes</taxon>
        <taxon>Kitasatosporales</taxon>
        <taxon>Streptomycetaceae</taxon>
        <taxon>Streptomyces</taxon>
    </lineage>
</organism>
<dbReference type="Gene3D" id="1.25.10.10">
    <property type="entry name" value="Leucine-rich Repeat Variant"/>
    <property type="match status" value="2"/>
</dbReference>
<name>A0ABV2ZYG2_9ACTN</name>
<protein>
    <recommendedName>
        <fullName evidence="3">HEAT repeat protein</fullName>
    </recommendedName>
</protein>
<evidence type="ECO:0000313" key="1">
    <source>
        <dbReference type="EMBL" id="MEU3787035.1"/>
    </source>
</evidence>
<proteinExistence type="predicted"/>
<comment type="caution">
    <text evidence="1">The sequence shown here is derived from an EMBL/GenBank/DDBJ whole genome shotgun (WGS) entry which is preliminary data.</text>
</comment>
<dbReference type="InterPro" id="IPR016024">
    <property type="entry name" value="ARM-type_fold"/>
</dbReference>
<evidence type="ECO:0000313" key="2">
    <source>
        <dbReference type="Proteomes" id="UP001550739"/>
    </source>
</evidence>
<keyword evidence="2" id="KW-1185">Reference proteome</keyword>
<sequence>MSDVFARLDAIDWAALRHAYGAAEDVPGMLRDLHRPEKAVDAADDLLTHVHHQGGGVYSSAPAALPYVVEAAADPAIAADVRHELLYLVGALAYAANTAEPRFVASAWPAAWDVAVADLLPLLDAPVAVNRTAVADALAEAHHRADEVIAALRARWAVEPDPETRFQLVDSVGSLAAHAGEQRGAALGWLRELMDGAEPFVRLVAVQALRRALPGQDDIVHARTVCEVLSGSEPETWRPDGGTAKPTVVWALGLLGEDRAALADTTRRLLGHPDPAVRAGALETAAMALSRRRSAVPELLPAVARSLSDPEPDNRLFAARVLGMCGYAARPWADALAAMVTDEGEPYLAAQSHAIWALSRLGDVRCVPPLARRLAAGARLGFAHHSSYADGWWTYELSLSEVAGGLGAHADVLLPPLRARLAAASTLDERRGLCQVLESWGAAADSAIPDLLGLLDTDAAVWALDALAAIGPSAAEAVPRERLRALLDAPPAGQLFAPRCLALAYGRLTGDREPALALLLPQLGEPYGKENAVMLLGELGPEGAPYVGQLRELLPVLKVGWLPLRVGEALWRITGRADEVVPVLVRAITPFAERGGAYRAVAETVKLLAEIGADAAPAEPALRAFLDTDERPVRHGTWRSVPEDDELCDAARAALLAISASDGAA</sequence>
<gene>
    <name evidence="1" type="ORF">AB0E89_42020</name>
</gene>
<dbReference type="InterPro" id="IPR011989">
    <property type="entry name" value="ARM-like"/>
</dbReference>
<accession>A0ABV2ZYG2</accession>
<reference evidence="1 2" key="1">
    <citation type="submission" date="2024-06" db="EMBL/GenBank/DDBJ databases">
        <title>The Natural Products Discovery Center: Release of the First 8490 Sequenced Strains for Exploring Actinobacteria Biosynthetic Diversity.</title>
        <authorList>
            <person name="Kalkreuter E."/>
            <person name="Kautsar S.A."/>
            <person name="Yang D."/>
            <person name="Bader C.D."/>
            <person name="Teijaro C.N."/>
            <person name="Fluegel L."/>
            <person name="Davis C.M."/>
            <person name="Simpson J.R."/>
            <person name="Lauterbach L."/>
            <person name="Steele A.D."/>
            <person name="Gui C."/>
            <person name="Meng S."/>
            <person name="Li G."/>
            <person name="Viehrig K."/>
            <person name="Ye F."/>
            <person name="Su P."/>
            <person name="Kiefer A.F."/>
            <person name="Nichols A."/>
            <person name="Cepeda A.J."/>
            <person name="Yan W."/>
            <person name="Fan B."/>
            <person name="Jiang Y."/>
            <person name="Adhikari A."/>
            <person name="Zheng C.-J."/>
            <person name="Schuster L."/>
            <person name="Cowan T.M."/>
            <person name="Smanski M.J."/>
            <person name="Chevrette M.G."/>
            <person name="De Carvalho L.P.S."/>
            <person name="Shen B."/>
        </authorList>
    </citation>
    <scope>NUCLEOTIDE SEQUENCE [LARGE SCALE GENOMIC DNA]</scope>
    <source>
        <strain evidence="1 2">NPDC033843</strain>
    </source>
</reference>
<evidence type="ECO:0008006" key="3">
    <source>
        <dbReference type="Google" id="ProtNLM"/>
    </source>
</evidence>
<dbReference type="SUPFAM" id="SSF48371">
    <property type="entry name" value="ARM repeat"/>
    <property type="match status" value="1"/>
</dbReference>